<dbReference type="PANTHER" id="PTHR11266">
    <property type="entry name" value="PEROXISOMAL MEMBRANE PROTEIN 2, PXMP2 MPV17"/>
    <property type="match status" value="1"/>
</dbReference>
<dbReference type="Proteomes" id="UP000091918">
    <property type="component" value="Unassembled WGS sequence"/>
</dbReference>
<evidence type="ECO:0000256" key="2">
    <source>
        <dbReference type="ARBA" id="ARBA00006824"/>
    </source>
</evidence>
<dbReference type="STRING" id="1658172.A0A1B7NSD0"/>
<evidence type="ECO:0000256" key="6">
    <source>
        <dbReference type="RuleBase" id="RU363053"/>
    </source>
</evidence>
<protein>
    <recommendedName>
        <fullName evidence="9">Protein sym1</fullName>
    </recommendedName>
</protein>
<proteinExistence type="inferred from homology"/>
<reference evidence="7 8" key="1">
    <citation type="submission" date="2015-07" db="EMBL/GenBank/DDBJ databases">
        <title>Emmonsia species relationships and genome sequence.</title>
        <authorList>
            <person name="Cuomo C.A."/>
            <person name="Schwartz I.S."/>
            <person name="Kenyon C."/>
            <person name="de Hoog G.S."/>
            <person name="Govender N.P."/>
            <person name="Botha A."/>
            <person name="Moreno L."/>
            <person name="de Vries M."/>
            <person name="Munoz J.F."/>
            <person name="Stielow J.B."/>
        </authorList>
    </citation>
    <scope>NUCLEOTIDE SEQUENCE [LARGE SCALE GENOMIC DNA]</scope>
    <source>
        <strain evidence="7 8">CBS 136260</strain>
    </source>
</reference>
<comment type="caution">
    <text evidence="7">The sequence shown here is derived from an EMBL/GenBank/DDBJ whole genome shotgun (WGS) entry which is preliminary data.</text>
</comment>
<evidence type="ECO:0000313" key="7">
    <source>
        <dbReference type="EMBL" id="OAX79671.1"/>
    </source>
</evidence>
<evidence type="ECO:0000256" key="1">
    <source>
        <dbReference type="ARBA" id="ARBA00004141"/>
    </source>
</evidence>
<feature type="transmembrane region" description="Helical" evidence="6">
    <location>
        <begin position="100"/>
        <end position="122"/>
    </location>
</feature>
<dbReference type="GO" id="GO:0005739">
    <property type="term" value="C:mitochondrion"/>
    <property type="evidence" value="ECO:0007669"/>
    <property type="project" value="TreeGrafter"/>
</dbReference>
<evidence type="ECO:0000256" key="4">
    <source>
        <dbReference type="ARBA" id="ARBA00022989"/>
    </source>
</evidence>
<dbReference type="GO" id="GO:0016020">
    <property type="term" value="C:membrane"/>
    <property type="evidence" value="ECO:0007669"/>
    <property type="project" value="UniProtKB-SubCell"/>
</dbReference>
<feature type="transmembrane region" description="Helical" evidence="6">
    <location>
        <begin position="142"/>
        <end position="159"/>
    </location>
</feature>
<keyword evidence="8" id="KW-1185">Reference proteome</keyword>
<keyword evidence="3 6" id="KW-0812">Transmembrane</keyword>
<evidence type="ECO:0000313" key="8">
    <source>
        <dbReference type="Proteomes" id="UP000091918"/>
    </source>
</evidence>
<evidence type="ECO:0000256" key="3">
    <source>
        <dbReference type="ARBA" id="ARBA00022692"/>
    </source>
</evidence>
<dbReference type="PANTHER" id="PTHR11266:SF50">
    <property type="entry name" value="VACUOLAR MEMBRANE PROTEIN YOR292C"/>
    <property type="match status" value="1"/>
</dbReference>
<comment type="subcellular location">
    <subcellularLocation>
        <location evidence="1">Membrane</location>
        <topology evidence="1">Multi-pass membrane protein</topology>
    </subcellularLocation>
</comment>
<keyword evidence="4 6" id="KW-1133">Transmembrane helix</keyword>
<comment type="similarity">
    <text evidence="2 6">Belongs to the peroxisomal membrane protein PXMP2/4 family.</text>
</comment>
<dbReference type="OrthoDB" id="10267969at2759"/>
<accession>A0A1B7NSD0</accession>
<dbReference type="EMBL" id="LGUA01000938">
    <property type="protein sequence ID" value="OAX79671.1"/>
    <property type="molecule type" value="Genomic_DNA"/>
</dbReference>
<dbReference type="AlphaFoldDB" id="A0A1B7NSD0"/>
<dbReference type="Pfam" id="PF04117">
    <property type="entry name" value="Mpv17_PMP22"/>
    <property type="match status" value="1"/>
</dbReference>
<sequence length="226" mass="25343">MDIETDKYLANPTVLTTMVTNAVLGGIADTVAQSITAVRTRMAARRRSRSSSNNDLNNDLISIEIYNLDKEKPPTVGELGSYNGSKFLAPPFDFERLTRFMAYGFFMAPIQFQWFGFLARSFPITKTHATLPALKRVAMDQLIFAPVGLVCFFTFMTVAEGGGRRAIMRKLQDVYTPTLKANFMLWPAVQILNFRVVPIQFQIPFVSTVGIAWTAYLSLTNSSEEE</sequence>
<evidence type="ECO:0000256" key="5">
    <source>
        <dbReference type="ARBA" id="ARBA00023136"/>
    </source>
</evidence>
<organism evidence="7 8">
    <name type="scientific">Emergomyces africanus</name>
    <dbReference type="NCBI Taxonomy" id="1955775"/>
    <lineage>
        <taxon>Eukaryota</taxon>
        <taxon>Fungi</taxon>
        <taxon>Dikarya</taxon>
        <taxon>Ascomycota</taxon>
        <taxon>Pezizomycotina</taxon>
        <taxon>Eurotiomycetes</taxon>
        <taxon>Eurotiomycetidae</taxon>
        <taxon>Onygenales</taxon>
        <taxon>Ajellomycetaceae</taxon>
        <taxon>Emergomyces</taxon>
    </lineage>
</organism>
<gene>
    <name evidence="7" type="ORF">ACJ72_06006</name>
</gene>
<dbReference type="InterPro" id="IPR007248">
    <property type="entry name" value="Mpv17_PMP22"/>
</dbReference>
<keyword evidence="5 6" id="KW-0472">Membrane</keyword>
<evidence type="ECO:0008006" key="9">
    <source>
        <dbReference type="Google" id="ProtNLM"/>
    </source>
</evidence>
<name>A0A1B7NSD0_9EURO</name>